<protein>
    <recommendedName>
        <fullName evidence="3">ArsR family transcriptional regulator</fullName>
    </recommendedName>
</protein>
<keyword evidence="2" id="KW-1185">Reference proteome</keyword>
<dbReference type="Proteomes" id="UP000245252">
    <property type="component" value="Unassembled WGS sequence"/>
</dbReference>
<proteinExistence type="predicted"/>
<evidence type="ECO:0000313" key="1">
    <source>
        <dbReference type="EMBL" id="PWE52142.1"/>
    </source>
</evidence>
<sequence length="101" mass="11393">MSMEKIMQEEARLTILKELQAQPNKAITSEAMRRFLLDFLMIEKSREWVEEQFVFLREMRAVDIVAAGTVKIARLTERGEHHLAGKVTLAGVLPPSARGGA</sequence>
<evidence type="ECO:0000313" key="2">
    <source>
        <dbReference type="Proteomes" id="UP000245252"/>
    </source>
</evidence>
<evidence type="ECO:0008006" key="3">
    <source>
        <dbReference type="Google" id="ProtNLM"/>
    </source>
</evidence>
<organism evidence="1 2">
    <name type="scientific">Metarhizobium album</name>
    <dbReference type="NCBI Taxonomy" id="2182425"/>
    <lineage>
        <taxon>Bacteria</taxon>
        <taxon>Pseudomonadati</taxon>
        <taxon>Pseudomonadota</taxon>
        <taxon>Alphaproteobacteria</taxon>
        <taxon>Hyphomicrobiales</taxon>
        <taxon>Rhizobiaceae</taxon>
        <taxon>Metarhizobium</taxon>
    </lineage>
</organism>
<comment type="caution">
    <text evidence="1">The sequence shown here is derived from an EMBL/GenBank/DDBJ whole genome shotgun (WGS) entry which is preliminary data.</text>
</comment>
<reference evidence="1 2" key="1">
    <citation type="submission" date="2018-05" db="EMBL/GenBank/DDBJ databases">
        <title>The draft genome of strain NS-104.</title>
        <authorList>
            <person name="Hang P."/>
            <person name="Jiang J."/>
        </authorList>
    </citation>
    <scope>NUCLEOTIDE SEQUENCE [LARGE SCALE GENOMIC DNA]</scope>
    <source>
        <strain evidence="1 2">NS-104</strain>
    </source>
</reference>
<dbReference type="AlphaFoldDB" id="A0A2U2DFS0"/>
<accession>A0A2U2DFS0</accession>
<dbReference type="EMBL" id="QFBC01000034">
    <property type="protein sequence ID" value="PWE52142.1"/>
    <property type="molecule type" value="Genomic_DNA"/>
</dbReference>
<gene>
    <name evidence="1" type="ORF">DEM27_32605</name>
</gene>
<name>A0A2U2DFS0_9HYPH</name>